<dbReference type="RefSeq" id="WP_283712318.1">
    <property type="nucleotide sequence ID" value="NZ_JASJEW010000001.1"/>
</dbReference>
<dbReference type="NCBIfam" id="TIGR03801">
    <property type="entry name" value="asp_4_decarbox"/>
    <property type="match status" value="1"/>
</dbReference>
<feature type="domain" description="Aminotransferase class I/classII large" evidence="3">
    <location>
        <begin position="213"/>
        <end position="535"/>
    </location>
</feature>
<dbReference type="InterPro" id="IPR004839">
    <property type="entry name" value="Aminotransferase_I/II_large"/>
</dbReference>
<evidence type="ECO:0000313" key="4">
    <source>
        <dbReference type="EMBL" id="MDJ1128677.1"/>
    </source>
</evidence>
<evidence type="ECO:0000256" key="2">
    <source>
        <dbReference type="RuleBase" id="RU000481"/>
    </source>
</evidence>
<dbReference type="PANTHER" id="PTHR43795">
    <property type="entry name" value="BIFUNCTIONAL ASPARTATE AMINOTRANSFERASE AND GLUTAMATE/ASPARTATE-PREPHENATE AMINOTRANSFERASE-RELATED"/>
    <property type="match status" value="1"/>
</dbReference>
<dbReference type="EMBL" id="JASJEX010000001">
    <property type="protein sequence ID" value="MDJ1128677.1"/>
    <property type="molecule type" value="Genomic_DNA"/>
</dbReference>
<dbReference type="InterPro" id="IPR015421">
    <property type="entry name" value="PyrdxlP-dep_Trfase_major"/>
</dbReference>
<comment type="caution">
    <text evidence="4">The sequence shown here is derived from an EMBL/GenBank/DDBJ whole genome shotgun (WGS) entry which is preliminary data.</text>
</comment>
<gene>
    <name evidence="4" type="ORF">QJ043_01060</name>
</gene>
<dbReference type="SUPFAM" id="SSF53383">
    <property type="entry name" value="PLP-dependent transferases"/>
    <property type="match status" value="1"/>
</dbReference>
<dbReference type="InterPro" id="IPR050478">
    <property type="entry name" value="Ethylene_sulfur-biosynth"/>
</dbReference>
<keyword evidence="5" id="KW-1185">Reference proteome</keyword>
<dbReference type="Proteomes" id="UP001431693">
    <property type="component" value="Unassembled WGS sequence"/>
</dbReference>
<name>A0ABT6ZHZ5_9ACTN</name>
<comment type="cofactor">
    <cofactor evidence="2">
        <name>pyridoxal 5'-phosphate</name>
        <dbReference type="ChEBI" id="CHEBI:597326"/>
    </cofactor>
</comment>
<dbReference type="InterPro" id="IPR022518">
    <property type="entry name" value="Aspartate_4-decarboxylase"/>
</dbReference>
<protein>
    <recommendedName>
        <fullName evidence="2">Aminotransferase</fullName>
        <ecNumber evidence="2">2.6.1.-</ecNumber>
    </recommendedName>
</protein>
<dbReference type="InterPro" id="IPR015422">
    <property type="entry name" value="PyrdxlP-dep_Trfase_small"/>
</dbReference>
<keyword evidence="1" id="KW-0663">Pyridoxal phosphate</keyword>
<keyword evidence="2 4" id="KW-0808">Transferase</keyword>
<evidence type="ECO:0000259" key="3">
    <source>
        <dbReference type="Pfam" id="PF00155"/>
    </source>
</evidence>
<keyword evidence="4" id="KW-0456">Lyase</keyword>
<dbReference type="GO" id="GO:0047688">
    <property type="term" value="F:aspartate 4-decarboxylase activity"/>
    <property type="evidence" value="ECO:0007669"/>
    <property type="project" value="UniProtKB-EC"/>
</dbReference>
<dbReference type="CDD" id="cd00609">
    <property type="entry name" value="AAT_like"/>
    <property type="match status" value="1"/>
</dbReference>
<dbReference type="InterPro" id="IPR015424">
    <property type="entry name" value="PyrdxlP-dep_Trfase"/>
</dbReference>
<dbReference type="PROSITE" id="PS00105">
    <property type="entry name" value="AA_TRANSFER_CLASS_1"/>
    <property type="match status" value="1"/>
</dbReference>
<reference evidence="4" key="1">
    <citation type="submission" date="2023-05" db="EMBL/GenBank/DDBJ databases">
        <title>[olsenella] sp. nov., isolated from a pig farm feces dump.</title>
        <authorList>
            <person name="Chang Y.-H."/>
        </authorList>
    </citation>
    <scope>NUCLEOTIDE SEQUENCE</scope>
    <source>
        <strain evidence="4">YH-ols2217</strain>
    </source>
</reference>
<accession>A0ABT6ZHZ5</accession>
<dbReference type="GO" id="GO:0004069">
    <property type="term" value="F:L-aspartate:2-oxoglutarate aminotransferase activity"/>
    <property type="evidence" value="ECO:0007669"/>
    <property type="project" value="UniProtKB-EC"/>
</dbReference>
<evidence type="ECO:0000256" key="1">
    <source>
        <dbReference type="ARBA" id="ARBA00022898"/>
    </source>
</evidence>
<dbReference type="PANTHER" id="PTHR43795:SF2">
    <property type="entry name" value="BIFUNCTIONAL ASPARTATE AMINOTRANSFERASE AND GLUTAMATE_ASPARTATE-PREPHENATE AMINOTRANSFERASE"/>
    <property type="match status" value="1"/>
</dbReference>
<proteinExistence type="inferred from homology"/>
<dbReference type="EC" id="2.6.1.-" evidence="2"/>
<dbReference type="Gene3D" id="3.90.1150.10">
    <property type="entry name" value="Aspartate Aminotransferase, domain 1"/>
    <property type="match status" value="1"/>
</dbReference>
<dbReference type="NCBIfam" id="NF006755">
    <property type="entry name" value="PRK09275.1"/>
    <property type="match status" value="1"/>
</dbReference>
<dbReference type="Gene3D" id="1.10.20.110">
    <property type="match status" value="1"/>
</dbReference>
<keyword evidence="2 4" id="KW-0032">Aminotransferase</keyword>
<sequence length="564" mass="63035">MSDKNPQATPAQVQKAEKTVRLTSEEKAFESSLAQMSPFEVKNLLLGYAREDCKASAHTLLNAGRGNPNWISTTPREAYYLLGSFGIEEAKRSMNEPDFDLAGMPQKQGIGQRFLDFLDRKKGEAGEEFLSDCVVYLQQHGYNLDSVAFEWAQGINGCEYPMPERILDNTQRICQSWVDLSMAGGTLDGSDFDLFATEGTTASMCYLFYSLKCNFLIQPGDKIALMTPIFTPYLNIPLLNDYDLDVVTIQASQVDADGLHAWQYPEEELQKLADPSVKLLCVVNPSNPPSVAMAEDSQKRLAQIVLEKNPNLMIIADDVYGTFVEDYRSILVDLPENTACCYSFSKYFGATGCRLAIVAIQHGTNVFDRLIKALPDDRKAVLEKRYACLTDHIEDVAFIDRMVADSRLVALNGTAGLSTPQQVQMSLFALHGLLDADKVYQHRMQEILADRNGYLWKSLGWKLPENPLRANYYSLIDLGLWARRLYGADFEAWLKENYSSLDIVIRLARDTGIVLMNGAGFDGPDWSVRASLANLDVTDFIQIGVHVKDMLGEYATAWKAETGQ</sequence>
<evidence type="ECO:0000313" key="5">
    <source>
        <dbReference type="Proteomes" id="UP001431693"/>
    </source>
</evidence>
<dbReference type="InterPro" id="IPR004838">
    <property type="entry name" value="NHTrfase_class1_PyrdxlP-BS"/>
</dbReference>
<comment type="similarity">
    <text evidence="2">Belongs to the class-I pyridoxal-phosphate-dependent aminotransferase family.</text>
</comment>
<dbReference type="Gene3D" id="3.40.640.10">
    <property type="entry name" value="Type I PLP-dependent aspartate aminotransferase-like (Major domain)"/>
    <property type="match status" value="1"/>
</dbReference>
<organism evidence="4 5">
    <name type="scientific">Kribbibacterium absianum</name>
    <dbReference type="NCBI Taxonomy" id="3044210"/>
    <lineage>
        <taxon>Bacteria</taxon>
        <taxon>Bacillati</taxon>
        <taxon>Actinomycetota</taxon>
        <taxon>Coriobacteriia</taxon>
        <taxon>Coriobacteriales</taxon>
        <taxon>Kribbibacteriaceae</taxon>
        <taxon>Kribbibacterium</taxon>
    </lineage>
</organism>
<dbReference type="Pfam" id="PF00155">
    <property type="entry name" value="Aminotran_1_2"/>
    <property type="match status" value="1"/>
</dbReference>